<feature type="compositionally biased region" description="Acidic residues" evidence="4">
    <location>
        <begin position="254"/>
        <end position="274"/>
    </location>
</feature>
<feature type="region of interest" description="Disordered" evidence="4">
    <location>
        <begin position="252"/>
        <end position="274"/>
    </location>
</feature>
<accession>D8QY10</accession>
<dbReference type="eggNOG" id="KOG1990">
    <property type="taxonomic scope" value="Eukaryota"/>
</dbReference>
<dbReference type="STRING" id="88036.D8QY10"/>
<dbReference type="EMBL" id="GL377568">
    <property type="protein sequence ID" value="EFJ35121.1"/>
    <property type="molecule type" value="Genomic_DNA"/>
</dbReference>
<evidence type="ECO:0000313" key="6">
    <source>
        <dbReference type="EMBL" id="EFJ35121.1"/>
    </source>
</evidence>
<protein>
    <recommendedName>
        <fullName evidence="5">CRM domain-containing protein</fullName>
    </recommendedName>
</protein>
<evidence type="ECO:0000256" key="4">
    <source>
        <dbReference type="SAM" id="MobiDB-lite"/>
    </source>
</evidence>
<dbReference type="OMA" id="HWINHET"/>
<evidence type="ECO:0000259" key="5">
    <source>
        <dbReference type="PROSITE" id="PS51295"/>
    </source>
</evidence>
<dbReference type="AlphaFoldDB" id="D8QY10"/>
<dbReference type="Gramene" id="EFJ35121">
    <property type="protein sequence ID" value="EFJ35121"/>
    <property type="gene ID" value="SELMODRAFT_404989"/>
</dbReference>
<dbReference type="HOGENOM" id="CLU_1017062_0_0_1"/>
<dbReference type="FunCoup" id="D8QY10">
    <property type="interactions" value="2073"/>
</dbReference>
<evidence type="ECO:0000256" key="3">
    <source>
        <dbReference type="SAM" id="Coils"/>
    </source>
</evidence>
<dbReference type="Pfam" id="PF01985">
    <property type="entry name" value="CRS1_YhbY"/>
    <property type="match status" value="1"/>
</dbReference>
<gene>
    <name evidence="6" type="ORF">SELMODRAFT_404989</name>
</gene>
<reference evidence="6 7" key="1">
    <citation type="journal article" date="2011" name="Science">
        <title>The Selaginella genome identifies genetic changes associated with the evolution of vascular plants.</title>
        <authorList>
            <person name="Banks J.A."/>
            <person name="Nishiyama T."/>
            <person name="Hasebe M."/>
            <person name="Bowman J.L."/>
            <person name="Gribskov M."/>
            <person name="dePamphilis C."/>
            <person name="Albert V.A."/>
            <person name="Aono N."/>
            <person name="Aoyama T."/>
            <person name="Ambrose B.A."/>
            <person name="Ashton N.W."/>
            <person name="Axtell M.J."/>
            <person name="Barker E."/>
            <person name="Barker M.S."/>
            <person name="Bennetzen J.L."/>
            <person name="Bonawitz N.D."/>
            <person name="Chapple C."/>
            <person name="Cheng C."/>
            <person name="Correa L.G."/>
            <person name="Dacre M."/>
            <person name="DeBarry J."/>
            <person name="Dreyer I."/>
            <person name="Elias M."/>
            <person name="Engstrom E.M."/>
            <person name="Estelle M."/>
            <person name="Feng L."/>
            <person name="Finet C."/>
            <person name="Floyd S.K."/>
            <person name="Frommer W.B."/>
            <person name="Fujita T."/>
            <person name="Gramzow L."/>
            <person name="Gutensohn M."/>
            <person name="Harholt J."/>
            <person name="Hattori M."/>
            <person name="Heyl A."/>
            <person name="Hirai T."/>
            <person name="Hiwatashi Y."/>
            <person name="Ishikawa M."/>
            <person name="Iwata M."/>
            <person name="Karol K.G."/>
            <person name="Koehler B."/>
            <person name="Kolukisaoglu U."/>
            <person name="Kubo M."/>
            <person name="Kurata T."/>
            <person name="Lalonde S."/>
            <person name="Li K."/>
            <person name="Li Y."/>
            <person name="Litt A."/>
            <person name="Lyons E."/>
            <person name="Manning G."/>
            <person name="Maruyama T."/>
            <person name="Michael T.P."/>
            <person name="Mikami K."/>
            <person name="Miyazaki S."/>
            <person name="Morinaga S."/>
            <person name="Murata T."/>
            <person name="Mueller-Roeber B."/>
            <person name="Nelson D.R."/>
            <person name="Obara M."/>
            <person name="Oguri Y."/>
            <person name="Olmstead R.G."/>
            <person name="Onodera N."/>
            <person name="Petersen B.L."/>
            <person name="Pils B."/>
            <person name="Prigge M."/>
            <person name="Rensing S.A."/>
            <person name="Riano-Pachon D.M."/>
            <person name="Roberts A.W."/>
            <person name="Sato Y."/>
            <person name="Scheller H.V."/>
            <person name="Schulz B."/>
            <person name="Schulz C."/>
            <person name="Shakirov E.V."/>
            <person name="Shibagaki N."/>
            <person name="Shinohara N."/>
            <person name="Shippen D.E."/>
            <person name="Soerensen I."/>
            <person name="Sotooka R."/>
            <person name="Sugimoto N."/>
            <person name="Sugita M."/>
            <person name="Sumikawa N."/>
            <person name="Tanurdzic M."/>
            <person name="Theissen G."/>
            <person name="Ulvskov P."/>
            <person name="Wakazuki S."/>
            <person name="Weng J.K."/>
            <person name="Willats W.W."/>
            <person name="Wipf D."/>
            <person name="Wolf P.G."/>
            <person name="Yang L."/>
            <person name="Zimmer A.D."/>
            <person name="Zhu Q."/>
            <person name="Mitros T."/>
            <person name="Hellsten U."/>
            <person name="Loque D."/>
            <person name="Otillar R."/>
            <person name="Salamov A."/>
            <person name="Schmutz J."/>
            <person name="Shapiro H."/>
            <person name="Lindquist E."/>
            <person name="Lucas S."/>
            <person name="Rokhsar D."/>
            <person name="Grigoriev I.V."/>
        </authorList>
    </citation>
    <scope>NUCLEOTIDE SEQUENCE [LARGE SCALE GENOMIC DNA]</scope>
</reference>
<dbReference type="InParanoid" id="D8QY10"/>
<dbReference type="InterPro" id="IPR035920">
    <property type="entry name" value="YhbY-like_sf"/>
</dbReference>
<evidence type="ECO:0000256" key="1">
    <source>
        <dbReference type="ARBA" id="ARBA00022884"/>
    </source>
</evidence>
<dbReference type="InterPro" id="IPR001890">
    <property type="entry name" value="RNA-binding_CRM"/>
</dbReference>
<dbReference type="PANTHER" id="PTHR31426:SF2">
    <property type="entry name" value="OS01G0958400 PROTEIN"/>
    <property type="match status" value="1"/>
</dbReference>
<dbReference type="KEGG" id="smo:SELMODRAFT_404989"/>
<dbReference type="SUPFAM" id="SSF75471">
    <property type="entry name" value="YhbY-like"/>
    <property type="match status" value="1"/>
</dbReference>
<dbReference type="Gene3D" id="3.30.110.60">
    <property type="entry name" value="YhbY-like"/>
    <property type="match status" value="1"/>
</dbReference>
<keyword evidence="3" id="KW-0175">Coiled coil</keyword>
<dbReference type="GO" id="GO:0003723">
    <property type="term" value="F:RNA binding"/>
    <property type="evidence" value="ECO:0007669"/>
    <property type="project" value="UniProtKB-UniRule"/>
</dbReference>
<dbReference type="Proteomes" id="UP000001514">
    <property type="component" value="Unassembled WGS sequence"/>
</dbReference>
<feature type="coiled-coil region" evidence="3">
    <location>
        <begin position="52"/>
        <end position="79"/>
    </location>
</feature>
<name>D8QY10_SELML</name>
<dbReference type="InterPro" id="IPR040286">
    <property type="entry name" value="At3g25440-like"/>
</dbReference>
<keyword evidence="1 2" id="KW-0694">RNA-binding</keyword>
<dbReference type="SMART" id="SM01103">
    <property type="entry name" value="CRS1_YhbY"/>
    <property type="match status" value="1"/>
</dbReference>
<proteinExistence type="predicted"/>
<dbReference type="PANTHER" id="PTHR31426">
    <property type="entry name" value="GROUP II INTRON SPLICING FACTOR CRS1-LIKE"/>
    <property type="match status" value="1"/>
</dbReference>
<organism evidence="7">
    <name type="scientific">Selaginella moellendorffii</name>
    <name type="common">Spikemoss</name>
    <dbReference type="NCBI Taxonomy" id="88036"/>
    <lineage>
        <taxon>Eukaryota</taxon>
        <taxon>Viridiplantae</taxon>
        <taxon>Streptophyta</taxon>
        <taxon>Embryophyta</taxon>
        <taxon>Tracheophyta</taxon>
        <taxon>Lycopodiopsida</taxon>
        <taxon>Selaginellales</taxon>
        <taxon>Selaginellaceae</taxon>
        <taxon>Selaginella</taxon>
    </lineage>
</organism>
<feature type="domain" description="CRM" evidence="5">
    <location>
        <begin position="98"/>
        <end position="196"/>
    </location>
</feature>
<sequence length="274" mass="32679">MHWCLVQQQCWFSQQKKAPQQSRACENVVPEEQPRINPWKERRKLQDLQVGRKFLSEDVATAENLREMLKKTYERIELKKKILQEYDFPEDKPVHDPEYLSPEFMTALKERNRCIDDFLTIGKRGVWEGFIRDIYSHWINHETLRIYCEGYPLRKLRPMAEKVARMSGAVVIAVTEETMSFILYRGRNFSHGYQPPSRIENMLNKGKALKKALLLKSLQHLYRNVRELTERIHKHRLRAVYTEKQRKAIVEAEERGEDLQADASQSDDDEEFQW</sequence>
<evidence type="ECO:0000313" key="7">
    <source>
        <dbReference type="Proteomes" id="UP000001514"/>
    </source>
</evidence>
<evidence type="ECO:0000256" key="2">
    <source>
        <dbReference type="PROSITE-ProRule" id="PRU00626"/>
    </source>
</evidence>
<dbReference type="PROSITE" id="PS51295">
    <property type="entry name" value="CRM"/>
    <property type="match status" value="1"/>
</dbReference>
<keyword evidence="7" id="KW-1185">Reference proteome</keyword>